<dbReference type="InterPro" id="IPR021401">
    <property type="entry name" value="DUF3040"/>
</dbReference>
<feature type="compositionally biased region" description="Low complexity" evidence="1">
    <location>
        <begin position="99"/>
        <end position="109"/>
    </location>
</feature>
<name>A0A2T0Q3U5_9ACTN</name>
<keyword evidence="4" id="KW-1185">Reference proteome</keyword>
<evidence type="ECO:0000313" key="4">
    <source>
        <dbReference type="Proteomes" id="UP000237846"/>
    </source>
</evidence>
<protein>
    <recommendedName>
        <fullName evidence="5">DUF3040 family protein</fullName>
    </recommendedName>
</protein>
<comment type="caution">
    <text evidence="3">The sequence shown here is derived from an EMBL/GenBank/DDBJ whole genome shotgun (WGS) entry which is preliminary data.</text>
</comment>
<gene>
    <name evidence="3" type="ORF">CLV72_10451</name>
</gene>
<keyword evidence="2" id="KW-1133">Transmembrane helix</keyword>
<dbReference type="OrthoDB" id="5244024at2"/>
<evidence type="ECO:0000313" key="3">
    <source>
        <dbReference type="EMBL" id="PRX98474.1"/>
    </source>
</evidence>
<dbReference type="RefSeq" id="WP_106246934.1">
    <property type="nucleotide sequence ID" value="NZ_PVZC01000004.1"/>
</dbReference>
<accession>A0A2T0Q3U5</accession>
<dbReference type="EMBL" id="PVZC01000004">
    <property type="protein sequence ID" value="PRX98474.1"/>
    <property type="molecule type" value="Genomic_DNA"/>
</dbReference>
<evidence type="ECO:0008006" key="5">
    <source>
        <dbReference type="Google" id="ProtNLM"/>
    </source>
</evidence>
<dbReference type="Proteomes" id="UP000237846">
    <property type="component" value="Unassembled WGS sequence"/>
</dbReference>
<dbReference type="Pfam" id="PF11239">
    <property type="entry name" value="DUF3040"/>
    <property type="match status" value="1"/>
</dbReference>
<evidence type="ECO:0000256" key="2">
    <source>
        <dbReference type="SAM" id="Phobius"/>
    </source>
</evidence>
<reference evidence="3 4" key="1">
    <citation type="submission" date="2018-03" db="EMBL/GenBank/DDBJ databases">
        <title>Genomic Encyclopedia of Archaeal and Bacterial Type Strains, Phase II (KMG-II): from individual species to whole genera.</title>
        <authorList>
            <person name="Goeker M."/>
        </authorList>
    </citation>
    <scope>NUCLEOTIDE SEQUENCE [LARGE SCALE GENOMIC DNA]</scope>
    <source>
        <strain evidence="3 4">DSM 45601</strain>
    </source>
</reference>
<keyword evidence="2" id="KW-0472">Membrane</keyword>
<evidence type="ECO:0000256" key="1">
    <source>
        <dbReference type="SAM" id="MobiDB-lite"/>
    </source>
</evidence>
<feature type="transmembrane region" description="Helical" evidence="2">
    <location>
        <begin position="42"/>
        <end position="62"/>
    </location>
</feature>
<keyword evidence="2" id="KW-0812">Transmembrane</keyword>
<organism evidence="3 4">
    <name type="scientific">Allonocardiopsis opalescens</name>
    <dbReference type="NCBI Taxonomy" id="1144618"/>
    <lineage>
        <taxon>Bacteria</taxon>
        <taxon>Bacillati</taxon>
        <taxon>Actinomycetota</taxon>
        <taxon>Actinomycetes</taxon>
        <taxon>Streptosporangiales</taxon>
        <taxon>Allonocardiopsis</taxon>
    </lineage>
</organism>
<feature type="region of interest" description="Disordered" evidence="1">
    <location>
        <begin position="99"/>
        <end position="138"/>
    </location>
</feature>
<feature type="transmembrane region" description="Helical" evidence="2">
    <location>
        <begin position="68"/>
        <end position="88"/>
    </location>
</feature>
<proteinExistence type="predicted"/>
<feature type="compositionally biased region" description="Basic and acidic residues" evidence="1">
    <location>
        <begin position="120"/>
        <end position="138"/>
    </location>
</feature>
<dbReference type="AlphaFoldDB" id="A0A2T0Q3U5"/>
<sequence>MPLSEHEQRLLDQIERQLYAEDPKFANAVRSTSPQVHYKRRVVKAALGFMVGICLLMGGVIFSQTVLWQTIVGVLGFLVMLACTLWGLSGLKRISSGAGSEAEAADSGGKPQAKRQQKRGMMDRLEERWRKRQEGDDR</sequence>